<keyword evidence="1 3" id="KW-0378">Hydrolase</keyword>
<evidence type="ECO:0000313" key="4">
    <source>
        <dbReference type="Proteomes" id="UP000070457"/>
    </source>
</evidence>
<feature type="domain" description="Nudix hydrolase" evidence="2">
    <location>
        <begin position="7"/>
        <end position="136"/>
    </location>
</feature>
<dbReference type="SUPFAM" id="SSF55811">
    <property type="entry name" value="Nudix"/>
    <property type="match status" value="1"/>
</dbReference>
<protein>
    <submittedName>
        <fullName evidence="3">Adenosine nucleotide hydrolase NudE</fullName>
    </submittedName>
</protein>
<sequence length="150" mass="16141">MAIRDMQRPTVFGISAVLKTEKGFLLIKELEDNPSIGKKAGMLSFPTGFCNPGEHPEDAAVREMLEETGYPAKPVSIIGFYLIGGAFGIAYEMELTGTGETAETDADVSENVWLDGAAVLAMPIRPAVAEIIRDYTAAVRMPLATVTDCR</sequence>
<reference evidence="3 4" key="1">
    <citation type="submission" date="2015-02" db="EMBL/GenBank/DDBJ databases">
        <title>Improved understanding of the partial-nitritation anammox process through 23 genomes representing the majority of the microbial community.</title>
        <authorList>
            <person name="Speth D.R."/>
            <person name="In T Zandt M."/>
            <person name="Guerrero Cruz S."/>
            <person name="Jetten M.S."/>
            <person name="Dutilh B.E."/>
        </authorList>
    </citation>
    <scope>NUCLEOTIDE SEQUENCE [LARGE SCALE GENOMIC DNA]</scope>
    <source>
        <strain evidence="3">OLB20</strain>
    </source>
</reference>
<dbReference type="STRING" id="1617426.TR69_WS6001000796"/>
<dbReference type="InterPro" id="IPR000086">
    <property type="entry name" value="NUDIX_hydrolase_dom"/>
</dbReference>
<name>A0A136LYR0_9BACT</name>
<dbReference type="PROSITE" id="PS00893">
    <property type="entry name" value="NUDIX_BOX"/>
    <property type="match status" value="1"/>
</dbReference>
<dbReference type="AlphaFoldDB" id="A0A136LYR0"/>
<dbReference type="Proteomes" id="UP000070457">
    <property type="component" value="Unassembled WGS sequence"/>
</dbReference>
<evidence type="ECO:0000313" key="3">
    <source>
        <dbReference type="EMBL" id="KXK26775.1"/>
    </source>
</evidence>
<organism evidence="3 4">
    <name type="scientific">candidate division WS6 bacterium OLB20</name>
    <dbReference type="NCBI Taxonomy" id="1617426"/>
    <lineage>
        <taxon>Bacteria</taxon>
        <taxon>Candidatus Dojkabacteria</taxon>
    </lineage>
</organism>
<dbReference type="CDD" id="cd02883">
    <property type="entry name" value="NUDIX_Hydrolase"/>
    <property type="match status" value="1"/>
</dbReference>
<gene>
    <name evidence="3" type="ORF">TR69_WS6001000796</name>
</gene>
<dbReference type="Gene3D" id="3.90.79.10">
    <property type="entry name" value="Nucleoside Triphosphate Pyrophosphohydrolase"/>
    <property type="match status" value="1"/>
</dbReference>
<comment type="caution">
    <text evidence="3">The sequence shown here is derived from an EMBL/GenBank/DDBJ whole genome shotgun (WGS) entry which is preliminary data.</text>
</comment>
<evidence type="ECO:0000256" key="1">
    <source>
        <dbReference type="ARBA" id="ARBA00022801"/>
    </source>
</evidence>
<dbReference type="InterPro" id="IPR020084">
    <property type="entry name" value="NUDIX_hydrolase_CS"/>
</dbReference>
<accession>A0A136LYR0</accession>
<dbReference type="InterPro" id="IPR015797">
    <property type="entry name" value="NUDIX_hydrolase-like_dom_sf"/>
</dbReference>
<dbReference type="PANTHER" id="PTHR43736:SF1">
    <property type="entry name" value="DIHYDRONEOPTERIN TRIPHOSPHATE DIPHOSPHATASE"/>
    <property type="match status" value="1"/>
</dbReference>
<dbReference type="PANTHER" id="PTHR43736">
    <property type="entry name" value="ADP-RIBOSE PYROPHOSPHATASE"/>
    <property type="match status" value="1"/>
</dbReference>
<evidence type="ECO:0000259" key="2">
    <source>
        <dbReference type="PROSITE" id="PS51462"/>
    </source>
</evidence>
<dbReference type="Pfam" id="PF00293">
    <property type="entry name" value="NUDIX"/>
    <property type="match status" value="1"/>
</dbReference>
<proteinExistence type="predicted"/>
<dbReference type="GO" id="GO:0016787">
    <property type="term" value="F:hydrolase activity"/>
    <property type="evidence" value="ECO:0007669"/>
    <property type="project" value="UniProtKB-KW"/>
</dbReference>
<dbReference type="PROSITE" id="PS51462">
    <property type="entry name" value="NUDIX"/>
    <property type="match status" value="1"/>
</dbReference>
<dbReference type="EMBL" id="JYNZ01000003">
    <property type="protein sequence ID" value="KXK26775.1"/>
    <property type="molecule type" value="Genomic_DNA"/>
</dbReference>